<dbReference type="AlphaFoldDB" id="A0AAV3Y532"/>
<proteinExistence type="predicted"/>
<evidence type="ECO:0000313" key="2">
    <source>
        <dbReference type="EMBL" id="GFN77546.1"/>
    </source>
</evidence>
<comment type="caution">
    <text evidence="2">The sequence shown here is derived from an EMBL/GenBank/DDBJ whole genome shotgun (WGS) entry which is preliminary data.</text>
</comment>
<evidence type="ECO:0000256" key="1">
    <source>
        <dbReference type="SAM" id="SignalP"/>
    </source>
</evidence>
<sequence>MVRTTLLFVTLFLGTALVKARHPSMSGLRGTPSYSCNKKYLVTGRDFVTCEMEVSGNNSDYTYNYHQSPRFQLQELIVEKEYSTVISDTLICEPFTTPQEGFCVNRDIVSTTGCSCEVVGHQIYRVKVVYRITDVYRVRRRIRLQWPSTTAGDIGVFYDLPEARVLSHFDYISIRGDKNISVVKTGDRNAVISNLRVIYFVVQKERCRKCNNNKGTT</sequence>
<gene>
    <name evidence="2" type="ORF">PoB_000405200</name>
</gene>
<dbReference type="Proteomes" id="UP000735302">
    <property type="component" value="Unassembled WGS sequence"/>
</dbReference>
<name>A0AAV3Y532_9GAST</name>
<keyword evidence="1" id="KW-0732">Signal</keyword>
<organism evidence="2 3">
    <name type="scientific">Plakobranchus ocellatus</name>
    <dbReference type="NCBI Taxonomy" id="259542"/>
    <lineage>
        <taxon>Eukaryota</taxon>
        <taxon>Metazoa</taxon>
        <taxon>Spiralia</taxon>
        <taxon>Lophotrochozoa</taxon>
        <taxon>Mollusca</taxon>
        <taxon>Gastropoda</taxon>
        <taxon>Heterobranchia</taxon>
        <taxon>Euthyneura</taxon>
        <taxon>Panpulmonata</taxon>
        <taxon>Sacoglossa</taxon>
        <taxon>Placobranchoidea</taxon>
        <taxon>Plakobranchidae</taxon>
        <taxon>Plakobranchus</taxon>
    </lineage>
</organism>
<feature type="signal peptide" evidence="1">
    <location>
        <begin position="1"/>
        <end position="20"/>
    </location>
</feature>
<reference evidence="2 3" key="1">
    <citation type="journal article" date="2021" name="Elife">
        <title>Chloroplast acquisition without the gene transfer in kleptoplastic sea slugs, Plakobranchus ocellatus.</title>
        <authorList>
            <person name="Maeda T."/>
            <person name="Takahashi S."/>
            <person name="Yoshida T."/>
            <person name="Shimamura S."/>
            <person name="Takaki Y."/>
            <person name="Nagai Y."/>
            <person name="Toyoda A."/>
            <person name="Suzuki Y."/>
            <person name="Arimoto A."/>
            <person name="Ishii H."/>
            <person name="Satoh N."/>
            <person name="Nishiyama T."/>
            <person name="Hasebe M."/>
            <person name="Maruyama T."/>
            <person name="Minagawa J."/>
            <person name="Obokata J."/>
            <person name="Shigenobu S."/>
        </authorList>
    </citation>
    <scope>NUCLEOTIDE SEQUENCE [LARGE SCALE GENOMIC DNA]</scope>
</reference>
<protein>
    <submittedName>
        <fullName evidence="2">Uncharacterized protein</fullName>
    </submittedName>
</protein>
<accession>A0AAV3Y532</accession>
<feature type="chain" id="PRO_5043954834" evidence="1">
    <location>
        <begin position="21"/>
        <end position="217"/>
    </location>
</feature>
<evidence type="ECO:0000313" key="3">
    <source>
        <dbReference type="Proteomes" id="UP000735302"/>
    </source>
</evidence>
<keyword evidence="3" id="KW-1185">Reference proteome</keyword>
<dbReference type="EMBL" id="BLXT01000492">
    <property type="protein sequence ID" value="GFN77546.1"/>
    <property type="molecule type" value="Genomic_DNA"/>
</dbReference>